<dbReference type="Gene3D" id="2.60.40.200">
    <property type="entry name" value="Superoxide dismutase, copper/zinc binding domain"/>
    <property type="match status" value="1"/>
</dbReference>
<proteinExistence type="inferred from homology"/>
<dbReference type="EMBL" id="CP046455">
    <property type="protein sequence ID" value="QGU06600.1"/>
    <property type="molecule type" value="Genomic_DNA"/>
</dbReference>
<evidence type="ECO:0000256" key="3">
    <source>
        <dbReference type="RuleBase" id="RU000393"/>
    </source>
</evidence>
<dbReference type="PANTHER" id="PTHR10003">
    <property type="entry name" value="SUPEROXIDE DISMUTASE CU-ZN -RELATED"/>
    <property type="match status" value="1"/>
</dbReference>
<dbReference type="InterPro" id="IPR036423">
    <property type="entry name" value="SOD-like_Cu/Zn_dom_sf"/>
</dbReference>
<keyword evidence="5" id="KW-0732">Signal</keyword>
<feature type="domain" description="Superoxide dismutase copper/zinc binding" evidence="6">
    <location>
        <begin position="80"/>
        <end position="225"/>
    </location>
</feature>
<keyword evidence="3" id="KW-0479">Metal-binding</keyword>
<feature type="compositionally biased region" description="Acidic residues" evidence="4">
    <location>
        <begin position="117"/>
        <end position="127"/>
    </location>
</feature>
<dbReference type="KEGG" id="cok:COCCU_03230"/>
<evidence type="ECO:0000256" key="1">
    <source>
        <dbReference type="ARBA" id="ARBA00010457"/>
    </source>
</evidence>
<keyword evidence="3" id="KW-0862">Zinc</keyword>
<comment type="similarity">
    <text evidence="1 3">Belongs to the Cu-Zn superoxide dismutase family.</text>
</comment>
<evidence type="ECO:0000313" key="8">
    <source>
        <dbReference type="Proteomes" id="UP000424462"/>
    </source>
</evidence>
<evidence type="ECO:0000259" key="6">
    <source>
        <dbReference type="Pfam" id="PF00080"/>
    </source>
</evidence>
<dbReference type="SUPFAM" id="SSF49329">
    <property type="entry name" value="Cu,Zn superoxide dismutase-like"/>
    <property type="match status" value="1"/>
</dbReference>
<name>A0A6B8W9B6_9CORY</name>
<evidence type="ECO:0000256" key="5">
    <source>
        <dbReference type="SAM" id="SignalP"/>
    </source>
</evidence>
<comment type="function">
    <text evidence="2">Destroys radicals which are normally produced within the cells and which are toxic to biological systems. May play a role in favoring mycobacterial survival in phagocytes.</text>
</comment>
<dbReference type="InterPro" id="IPR018152">
    <property type="entry name" value="SOD_Cu/Zn_BS"/>
</dbReference>
<dbReference type="Pfam" id="PF00080">
    <property type="entry name" value="Sod_Cu"/>
    <property type="match status" value="1"/>
</dbReference>
<feature type="chain" id="PRO_5025519835" description="Superoxide dismutase [Cu-Zn]" evidence="5">
    <location>
        <begin position="33"/>
        <end position="228"/>
    </location>
</feature>
<dbReference type="GO" id="GO:0004784">
    <property type="term" value="F:superoxide dismutase activity"/>
    <property type="evidence" value="ECO:0007669"/>
    <property type="project" value="UniProtKB-EC"/>
</dbReference>
<dbReference type="Proteomes" id="UP000424462">
    <property type="component" value="Chromosome"/>
</dbReference>
<dbReference type="PROSITE" id="PS51257">
    <property type="entry name" value="PROKAR_LIPOPROTEIN"/>
    <property type="match status" value="1"/>
</dbReference>
<evidence type="ECO:0000256" key="2">
    <source>
        <dbReference type="ARBA" id="ARBA00024900"/>
    </source>
</evidence>
<keyword evidence="3" id="KW-0186">Copper</keyword>
<gene>
    <name evidence="7" type="primary">sodC</name>
    <name evidence="7" type="ORF">COCCU_03230</name>
</gene>
<keyword evidence="3 7" id="KW-0560">Oxidoreductase</keyword>
<evidence type="ECO:0000313" key="7">
    <source>
        <dbReference type="EMBL" id="QGU06600.1"/>
    </source>
</evidence>
<evidence type="ECO:0000256" key="4">
    <source>
        <dbReference type="SAM" id="MobiDB-lite"/>
    </source>
</evidence>
<dbReference type="PROSITE" id="PS00332">
    <property type="entry name" value="SOD_CU_ZN_2"/>
    <property type="match status" value="1"/>
</dbReference>
<dbReference type="InterPro" id="IPR001424">
    <property type="entry name" value="SOD_Cu_Zn_dom"/>
</dbReference>
<accession>A0A6B8W9B6</accession>
<comment type="cofactor">
    <cofactor evidence="3">
        <name>Cu cation</name>
        <dbReference type="ChEBI" id="CHEBI:23378"/>
    </cofactor>
    <text evidence="3">Binds 1 copper ion per subunit.</text>
</comment>
<protein>
    <recommendedName>
        <fullName evidence="3">Superoxide dismutase [Cu-Zn]</fullName>
        <ecNumber evidence="3">1.15.1.1</ecNumber>
    </recommendedName>
</protein>
<dbReference type="CDD" id="cd00305">
    <property type="entry name" value="Cu-Zn_Superoxide_Dismutase"/>
    <property type="match status" value="1"/>
</dbReference>
<dbReference type="EC" id="1.15.1.1" evidence="3"/>
<organism evidence="7 8">
    <name type="scientific">Corynebacterium occultum</name>
    <dbReference type="NCBI Taxonomy" id="2675219"/>
    <lineage>
        <taxon>Bacteria</taxon>
        <taxon>Bacillati</taxon>
        <taxon>Actinomycetota</taxon>
        <taxon>Actinomycetes</taxon>
        <taxon>Mycobacteriales</taxon>
        <taxon>Corynebacteriaceae</taxon>
        <taxon>Corynebacterium</taxon>
    </lineage>
</organism>
<feature type="region of interest" description="Disordered" evidence="4">
    <location>
        <begin position="117"/>
        <end position="146"/>
    </location>
</feature>
<dbReference type="GO" id="GO:0005507">
    <property type="term" value="F:copper ion binding"/>
    <property type="evidence" value="ECO:0007669"/>
    <property type="project" value="InterPro"/>
</dbReference>
<comment type="cofactor">
    <cofactor evidence="3">
        <name>Zn(2+)</name>
        <dbReference type="ChEBI" id="CHEBI:29105"/>
    </cofactor>
    <text evidence="3">Binds 1 zinc ion per subunit.</text>
</comment>
<dbReference type="InterPro" id="IPR024134">
    <property type="entry name" value="SOD_Cu/Zn_/chaperone"/>
</dbReference>
<sequence length="228" mass="23646" precursor="true">MHIKPRSTTSLMTRAAIAALSAASLITLSACATEDQNADQTEQDTVTLNTATEPDTTPGAMDGDAELSASVINAEDANLGSVNFNEEDGAVQIDLELSGLEPGFYGLHIHQIGECETDSAAPDDPENTGDFLSAGSHIGAGDAEHPDHPGDLPQLLVKESGEAVMSFETDRLTLADLSDEDGAALMIHSDPDNYANIPERYAAEGADDDSRSTGDAGSRLACGVIATS</sequence>
<reference evidence="7 8" key="1">
    <citation type="submission" date="2019-11" db="EMBL/GenBank/DDBJ databases">
        <title>Complete genome sequence of Corynebacterium kalinowskii 1959, a novel Corynebacterium species isolated from soil of a small paddock in Vilsendorf, Germany.</title>
        <authorList>
            <person name="Schaffert L."/>
            <person name="Ruwe M."/>
            <person name="Milse J."/>
            <person name="Hanuschka K."/>
            <person name="Ortseifen V."/>
            <person name="Droste J."/>
            <person name="Brandt D."/>
            <person name="Schlueter L."/>
            <person name="Kutter Y."/>
            <person name="Vinke S."/>
            <person name="Viehoefer P."/>
            <person name="Jacob L."/>
            <person name="Luebke N.-C."/>
            <person name="Schulte-Berndt E."/>
            <person name="Hain C."/>
            <person name="Linder M."/>
            <person name="Schmidt P."/>
            <person name="Wollenschlaeger L."/>
            <person name="Luttermann T."/>
            <person name="Thieme E."/>
            <person name="Hassa J."/>
            <person name="Haak M."/>
            <person name="Wittchen M."/>
            <person name="Mentz A."/>
            <person name="Persicke M."/>
            <person name="Busche T."/>
            <person name="Ruckert C."/>
        </authorList>
    </citation>
    <scope>NUCLEOTIDE SEQUENCE [LARGE SCALE GENOMIC DNA]</scope>
    <source>
        <strain evidence="7 8">2039</strain>
    </source>
</reference>
<dbReference type="RefSeq" id="WP_156230191.1">
    <property type="nucleotide sequence ID" value="NZ_CP046455.1"/>
</dbReference>
<keyword evidence="8" id="KW-1185">Reference proteome</keyword>
<comment type="catalytic activity">
    <reaction evidence="3">
        <text>2 superoxide + 2 H(+) = H2O2 + O2</text>
        <dbReference type="Rhea" id="RHEA:20696"/>
        <dbReference type="ChEBI" id="CHEBI:15378"/>
        <dbReference type="ChEBI" id="CHEBI:15379"/>
        <dbReference type="ChEBI" id="CHEBI:16240"/>
        <dbReference type="ChEBI" id="CHEBI:18421"/>
        <dbReference type="EC" id="1.15.1.1"/>
    </reaction>
</comment>
<feature type="signal peptide" evidence="5">
    <location>
        <begin position="1"/>
        <end position="32"/>
    </location>
</feature>
<dbReference type="AlphaFoldDB" id="A0A6B8W9B6"/>